<feature type="non-terminal residue" evidence="2">
    <location>
        <position position="144"/>
    </location>
</feature>
<dbReference type="Pfam" id="PF14329">
    <property type="entry name" value="DUF4386"/>
    <property type="match status" value="1"/>
</dbReference>
<proteinExistence type="predicted"/>
<accession>X0W1R5</accession>
<dbReference type="AlphaFoldDB" id="X0W1R5"/>
<feature type="transmembrane region" description="Helical" evidence="1">
    <location>
        <begin position="83"/>
        <end position="106"/>
    </location>
</feature>
<evidence type="ECO:0000256" key="1">
    <source>
        <dbReference type="SAM" id="Phobius"/>
    </source>
</evidence>
<keyword evidence="1" id="KW-0812">Transmembrane</keyword>
<reference evidence="2" key="1">
    <citation type="journal article" date="2014" name="Front. Microbiol.">
        <title>High frequency of phylogenetically diverse reductive dehalogenase-homologous genes in deep subseafloor sedimentary metagenomes.</title>
        <authorList>
            <person name="Kawai M."/>
            <person name="Futagami T."/>
            <person name="Toyoda A."/>
            <person name="Takaki Y."/>
            <person name="Nishi S."/>
            <person name="Hori S."/>
            <person name="Arai W."/>
            <person name="Tsubouchi T."/>
            <person name="Morono Y."/>
            <person name="Uchiyama I."/>
            <person name="Ito T."/>
            <person name="Fujiyama A."/>
            <person name="Inagaki F."/>
            <person name="Takami H."/>
        </authorList>
    </citation>
    <scope>NUCLEOTIDE SEQUENCE</scope>
    <source>
        <strain evidence="2">Expedition CK06-06</strain>
    </source>
</reference>
<dbReference type="InterPro" id="IPR025495">
    <property type="entry name" value="DUF4386"/>
</dbReference>
<evidence type="ECO:0000313" key="2">
    <source>
        <dbReference type="EMBL" id="GAG06681.1"/>
    </source>
</evidence>
<feature type="transmembrane region" description="Helical" evidence="1">
    <location>
        <begin position="54"/>
        <end position="77"/>
    </location>
</feature>
<sequence length="144" mass="15598">MNADMNIVRLLGAAQVMVIVCFFITEGLFASVVGSGSISDILVNISQNLNRVRISNLVSLGQTLVIIVMGVLYYVVFYKEYKIIALVALGCFLVAAISIVVGKIAVNALIPLSQEFVEAGAPESSYFQTQGSILYFGIDRRVNE</sequence>
<name>X0W1R5_9ZZZZ</name>
<gene>
    <name evidence="2" type="ORF">S01H1_40519</name>
</gene>
<organism evidence="2">
    <name type="scientific">marine sediment metagenome</name>
    <dbReference type="NCBI Taxonomy" id="412755"/>
    <lineage>
        <taxon>unclassified sequences</taxon>
        <taxon>metagenomes</taxon>
        <taxon>ecological metagenomes</taxon>
    </lineage>
</organism>
<protein>
    <submittedName>
        <fullName evidence="2">Uncharacterized protein</fullName>
    </submittedName>
</protein>
<comment type="caution">
    <text evidence="2">The sequence shown here is derived from an EMBL/GenBank/DDBJ whole genome shotgun (WGS) entry which is preliminary data.</text>
</comment>
<keyword evidence="1" id="KW-0472">Membrane</keyword>
<dbReference type="EMBL" id="BARS01025661">
    <property type="protein sequence ID" value="GAG06681.1"/>
    <property type="molecule type" value="Genomic_DNA"/>
</dbReference>
<keyword evidence="1" id="KW-1133">Transmembrane helix</keyword>
<feature type="transmembrane region" description="Helical" evidence="1">
    <location>
        <begin position="12"/>
        <end position="33"/>
    </location>
</feature>